<evidence type="ECO:0000313" key="2">
    <source>
        <dbReference type="Proteomes" id="UP000077552"/>
    </source>
</evidence>
<organism evidence="1 2">
    <name type="scientific">Aequorivita soesokkakensis</name>
    <dbReference type="NCBI Taxonomy" id="1385699"/>
    <lineage>
        <taxon>Bacteria</taxon>
        <taxon>Pseudomonadati</taxon>
        <taxon>Bacteroidota</taxon>
        <taxon>Flavobacteriia</taxon>
        <taxon>Flavobacteriales</taxon>
        <taxon>Flavobacteriaceae</taxon>
        <taxon>Aequorivita</taxon>
    </lineage>
</organism>
<reference evidence="1 2" key="1">
    <citation type="submission" date="2016-05" db="EMBL/GenBank/DDBJ databases">
        <title>Genome sequencing of Vitellibacter soesokkakensis RSSK-12.</title>
        <authorList>
            <person name="Thevarajoo S."/>
            <person name="Selvaratnam C."/>
            <person name="Goh K.M."/>
            <person name="Chan K.-G."/>
            <person name="Chong C.S."/>
        </authorList>
    </citation>
    <scope>NUCLEOTIDE SEQUENCE [LARGE SCALE GENOMIC DNA]</scope>
    <source>
        <strain evidence="1 2">RSSK-12</strain>
    </source>
</reference>
<dbReference type="InterPro" id="IPR027417">
    <property type="entry name" value="P-loop_NTPase"/>
</dbReference>
<comment type="caution">
    <text evidence="1">The sequence shown here is derived from an EMBL/GenBank/DDBJ whole genome shotgun (WGS) entry which is preliminary data.</text>
</comment>
<keyword evidence="2" id="KW-1185">Reference proteome</keyword>
<dbReference type="STRING" id="1385699.A7A78_04095"/>
<dbReference type="Pfam" id="PF13177">
    <property type="entry name" value="DNA_pol3_delta2"/>
    <property type="match status" value="1"/>
</dbReference>
<dbReference type="GO" id="GO:0006261">
    <property type="term" value="P:DNA-templated DNA replication"/>
    <property type="evidence" value="ECO:0007669"/>
    <property type="project" value="TreeGrafter"/>
</dbReference>
<dbReference type="PANTHER" id="PTHR11669:SF8">
    <property type="entry name" value="DNA POLYMERASE III SUBUNIT DELTA"/>
    <property type="match status" value="1"/>
</dbReference>
<dbReference type="InterPro" id="IPR050238">
    <property type="entry name" value="DNA_Rep/Repair_Clamp_Loader"/>
</dbReference>
<dbReference type="RefSeq" id="WP_068762092.1">
    <property type="nucleotide sequence ID" value="NZ_LXIE01000023.1"/>
</dbReference>
<dbReference type="PANTHER" id="PTHR11669">
    <property type="entry name" value="REPLICATION FACTOR C / DNA POLYMERASE III GAMMA-TAU SUBUNIT"/>
    <property type="match status" value="1"/>
</dbReference>
<accession>A0A1A9LCU6</accession>
<name>A0A1A9LCU6_9FLAO</name>
<dbReference type="OrthoDB" id="9811073at2"/>
<proteinExistence type="predicted"/>
<dbReference type="Gene3D" id="3.40.50.300">
    <property type="entry name" value="P-loop containing nucleotide triphosphate hydrolases"/>
    <property type="match status" value="1"/>
</dbReference>
<protein>
    <submittedName>
        <fullName evidence="1">DNA polymerase III subunit delta</fullName>
    </submittedName>
</protein>
<dbReference type="Proteomes" id="UP000077552">
    <property type="component" value="Unassembled WGS sequence"/>
</dbReference>
<sequence length="384" mass="43902">MDFSEIIGHQHIKSHLLKSIENGRVPHAQLFSGVNGSGLLPLAIAYASELLCNQYEKGSPYYISCKNKVSKLIHPDLHFVYPVNTSDDVKKNAVSDNYAEGWRNFVLNNPYASLFEWLQSLGIEKKQGNISKFEAENISKKLSLKAFEGGYKVMIIWMADNMNGECANKILKLIEEPSDKTVLLLLTEKEQQIITTIRSRCQKLTIPLLSETDIADNLVKNHQIKESLAFKTARRSRGDYNKALQLLEETGEDEIFEKWFISWVRTAFRAKGNKAAINNLLDWSDELAGQGRETQKKFLFYCIEVFRQALLKNYNADTLLFFEAKDESFSLPKFAPFVHQNNIFEINSALEDASYHIERNGNAKIIFTDLSIKLTRLIHKPELV</sequence>
<gene>
    <name evidence="1" type="ORF">A7A78_04095</name>
</gene>
<dbReference type="EMBL" id="LXIE01000023">
    <property type="protein sequence ID" value="OAD91003.1"/>
    <property type="molecule type" value="Genomic_DNA"/>
</dbReference>
<dbReference type="AlphaFoldDB" id="A0A1A9LCU6"/>
<evidence type="ECO:0000313" key="1">
    <source>
        <dbReference type="EMBL" id="OAD91003.1"/>
    </source>
</evidence>
<dbReference type="SUPFAM" id="SSF52540">
    <property type="entry name" value="P-loop containing nucleoside triphosphate hydrolases"/>
    <property type="match status" value="1"/>
</dbReference>